<accession>A0A4Y7JGW9</accession>
<dbReference type="AlphaFoldDB" id="A0A4Y7JGW9"/>
<sequence length="86" mass="9800">MRTLQFPSTGDGKINEENLSLNKSLNLEFKLLIAIVMLSSFKVICDSVRNTDFGETTITMLIWNLKVVEFNAEYEKPVLDSGKERD</sequence>
<dbReference type="EMBL" id="CM010718">
    <property type="protein sequence ID" value="RZC59280.1"/>
    <property type="molecule type" value="Genomic_DNA"/>
</dbReference>
<gene>
    <name evidence="1" type="ORF">C5167_006582</name>
</gene>
<dbReference type="Proteomes" id="UP000316621">
    <property type="component" value="Chromosome 4"/>
</dbReference>
<name>A0A4Y7JGW9_PAPSO</name>
<dbReference type="Gramene" id="RZC59280">
    <property type="protein sequence ID" value="RZC59280"/>
    <property type="gene ID" value="C5167_006582"/>
</dbReference>
<protein>
    <submittedName>
        <fullName evidence="1">Uncharacterized protein</fullName>
    </submittedName>
</protein>
<organism evidence="1 2">
    <name type="scientific">Papaver somniferum</name>
    <name type="common">Opium poppy</name>
    <dbReference type="NCBI Taxonomy" id="3469"/>
    <lineage>
        <taxon>Eukaryota</taxon>
        <taxon>Viridiplantae</taxon>
        <taxon>Streptophyta</taxon>
        <taxon>Embryophyta</taxon>
        <taxon>Tracheophyta</taxon>
        <taxon>Spermatophyta</taxon>
        <taxon>Magnoliopsida</taxon>
        <taxon>Ranunculales</taxon>
        <taxon>Papaveraceae</taxon>
        <taxon>Papaveroideae</taxon>
        <taxon>Papaver</taxon>
    </lineage>
</organism>
<proteinExistence type="predicted"/>
<evidence type="ECO:0000313" key="1">
    <source>
        <dbReference type="EMBL" id="RZC59280.1"/>
    </source>
</evidence>
<reference evidence="1 2" key="1">
    <citation type="journal article" date="2018" name="Science">
        <title>The opium poppy genome and morphinan production.</title>
        <authorList>
            <person name="Guo L."/>
            <person name="Winzer T."/>
            <person name="Yang X."/>
            <person name="Li Y."/>
            <person name="Ning Z."/>
            <person name="He Z."/>
            <person name="Teodor R."/>
            <person name="Lu Y."/>
            <person name="Bowser T.A."/>
            <person name="Graham I.A."/>
            <person name="Ye K."/>
        </authorList>
    </citation>
    <scope>NUCLEOTIDE SEQUENCE [LARGE SCALE GENOMIC DNA]</scope>
    <source>
        <strain evidence="2">cv. HN1</strain>
        <tissue evidence="1">Leaves</tissue>
    </source>
</reference>
<keyword evidence="2" id="KW-1185">Reference proteome</keyword>
<evidence type="ECO:0000313" key="2">
    <source>
        <dbReference type="Proteomes" id="UP000316621"/>
    </source>
</evidence>